<protein>
    <submittedName>
        <fullName evidence="1">Pyridine nucleotide-disulfide oxidoreductase</fullName>
    </submittedName>
</protein>
<comment type="caution">
    <text evidence="1">The sequence shown here is derived from an EMBL/GenBank/DDBJ whole genome shotgun (WGS) entry which is preliminary data.</text>
</comment>
<proteinExistence type="predicted"/>
<reference evidence="1" key="1">
    <citation type="journal article" date="2020" name="mSystems">
        <title>Genome- and Community-Level Interaction Insights into Carbon Utilization and Element Cycling Functions of Hydrothermarchaeota in Hydrothermal Sediment.</title>
        <authorList>
            <person name="Zhou Z."/>
            <person name="Liu Y."/>
            <person name="Xu W."/>
            <person name="Pan J."/>
            <person name="Luo Z.H."/>
            <person name="Li M."/>
        </authorList>
    </citation>
    <scope>NUCLEOTIDE SEQUENCE [LARGE SCALE GENOMIC DNA]</scope>
    <source>
        <strain evidence="1">HyVt-102</strain>
    </source>
</reference>
<name>A0A7C0ZHS3_UNCW3</name>
<dbReference type="Pfam" id="PF13686">
    <property type="entry name" value="DrsE_2"/>
    <property type="match status" value="2"/>
</dbReference>
<dbReference type="AlphaFoldDB" id="A0A7C0ZHS3"/>
<dbReference type="EMBL" id="DQWE01000257">
    <property type="protein sequence ID" value="HDI83203.1"/>
    <property type="molecule type" value="Genomic_DNA"/>
</dbReference>
<organism evidence="1">
    <name type="scientific">candidate division WOR-3 bacterium</name>
    <dbReference type="NCBI Taxonomy" id="2052148"/>
    <lineage>
        <taxon>Bacteria</taxon>
        <taxon>Bacteria division WOR-3</taxon>
    </lineage>
</organism>
<dbReference type="SUPFAM" id="SSF75169">
    <property type="entry name" value="DsrEFH-like"/>
    <property type="match status" value="1"/>
</dbReference>
<dbReference type="Proteomes" id="UP000885847">
    <property type="component" value="Unassembled WGS sequence"/>
</dbReference>
<gene>
    <name evidence="1" type="ORF">ENF18_05380</name>
</gene>
<evidence type="ECO:0000313" key="1">
    <source>
        <dbReference type="EMBL" id="HDI83203.1"/>
    </source>
</evidence>
<sequence>MPENSKDLAIVLSEGAYDKAMMALILGTTAAAMGKKARIFFTFWGLNVLKKGAKPKLKGFMALFTGMMEKQMKKKKIPVFKELLEQCRELGVELYACSTTMELMDIKKEDLLDGVEVLGAASFLKFADTSSVIFIG</sequence>
<dbReference type="Gene3D" id="3.40.1260.10">
    <property type="entry name" value="DsrEFH-like"/>
    <property type="match status" value="1"/>
</dbReference>
<accession>A0A7C0ZHS3</accession>
<dbReference type="InterPro" id="IPR032836">
    <property type="entry name" value="DsrE2-like"/>
</dbReference>
<dbReference type="PANTHER" id="PTHR34655">
    <property type="entry name" value="CONSERVED WITHIN P. AEROPHILUM"/>
    <property type="match status" value="1"/>
</dbReference>
<dbReference type="InterPro" id="IPR027396">
    <property type="entry name" value="DsrEFH-like"/>
</dbReference>
<dbReference type="PANTHER" id="PTHR34655:SF2">
    <property type="entry name" value="PEROXIREDOXIN FAMILY PROTEIN"/>
    <property type="match status" value="1"/>
</dbReference>